<dbReference type="STRING" id="1423813.FC26_GL001314"/>
<feature type="transmembrane region" description="Helical" evidence="2">
    <location>
        <begin position="244"/>
        <end position="262"/>
    </location>
</feature>
<dbReference type="PANTHER" id="PTHR11328:SF24">
    <property type="entry name" value="MAJOR FACILITATOR SUPERFAMILY (MFS) PROFILE DOMAIN-CONTAINING PROTEIN"/>
    <property type="match status" value="1"/>
</dbReference>
<keyword evidence="2" id="KW-0472">Membrane</keyword>
<sequence length="464" mass="51483">MDGQKLVTNEQQTVKVPIIRKLAYGSTDLSYQLLTTTVSAYLVYFYTDVAKMSLGAIGTLMLIARLLSALAAPISGYFIDNTHTRWGKARPWYLWMCFPVAIFSILLFVAPNFANSALNITYIWVTYVIWSMLEIFINTPDTAILPLLTKDRNQRTIFNSFRNGGSQIGALIANASVLPLVAFFGGSNAKKGFFETVCFLALLCVLGYLFVFTFIREVHSDDAIQQEKEHVSFADGFRAMKGNWAFILTFIITILVFIASMARNSSVIYYFQYSLDNLGMVALANALNSTQLISIVFLPVIVRKLGQSNTWVLGLVMTALAQPLILISGHNLFLVLTFWVVNNLGMGICVPLIFAILADSADYGEWKNHIAAPGFLAGVGATTATKLGGGLGMGIVPWVLGMFGYVAEKQQTSQALMGIQVVFIWLPCVCLLLAVIPAYFYRKAERQRPQIQQELMQRRLQENG</sequence>
<feature type="transmembrane region" description="Helical" evidence="2">
    <location>
        <begin position="53"/>
        <end position="79"/>
    </location>
</feature>
<dbReference type="SUPFAM" id="SSF103473">
    <property type="entry name" value="MFS general substrate transporter"/>
    <property type="match status" value="1"/>
</dbReference>
<dbReference type="Pfam" id="PF13347">
    <property type="entry name" value="MFS_2"/>
    <property type="match status" value="1"/>
</dbReference>
<reference evidence="3 4" key="1">
    <citation type="journal article" date="2015" name="Genome Announc.">
        <title>Expanding the biotechnology potential of lactobacilli through comparative genomics of 213 strains and associated genera.</title>
        <authorList>
            <person name="Sun Z."/>
            <person name="Harris H.M."/>
            <person name="McCann A."/>
            <person name="Guo C."/>
            <person name="Argimon S."/>
            <person name="Zhang W."/>
            <person name="Yang X."/>
            <person name="Jeffery I.B."/>
            <person name="Cooney J.C."/>
            <person name="Kagawa T.F."/>
            <person name="Liu W."/>
            <person name="Song Y."/>
            <person name="Salvetti E."/>
            <person name="Wrobel A."/>
            <person name="Rasinkangas P."/>
            <person name="Parkhill J."/>
            <person name="Rea M.C."/>
            <person name="O'Sullivan O."/>
            <person name="Ritari J."/>
            <person name="Douillard F.P."/>
            <person name="Paul Ross R."/>
            <person name="Yang R."/>
            <person name="Briner A.E."/>
            <person name="Felis G.E."/>
            <person name="de Vos W.M."/>
            <person name="Barrangou R."/>
            <person name="Klaenhammer T.R."/>
            <person name="Caufield P.W."/>
            <person name="Cui Y."/>
            <person name="Zhang H."/>
            <person name="O'Toole P.W."/>
        </authorList>
    </citation>
    <scope>NUCLEOTIDE SEQUENCE [LARGE SCALE GENOMIC DNA]</scope>
    <source>
        <strain evidence="3 4">DSM 20634</strain>
    </source>
</reference>
<feature type="transmembrane region" description="Helical" evidence="2">
    <location>
        <begin position="309"/>
        <end position="327"/>
    </location>
</feature>
<dbReference type="GO" id="GO:0005886">
    <property type="term" value="C:plasma membrane"/>
    <property type="evidence" value="ECO:0007669"/>
    <property type="project" value="TreeGrafter"/>
</dbReference>
<dbReference type="InterPro" id="IPR036259">
    <property type="entry name" value="MFS_trans_sf"/>
</dbReference>
<evidence type="ECO:0000313" key="3">
    <source>
        <dbReference type="EMBL" id="KRM61748.1"/>
    </source>
</evidence>
<feature type="transmembrane region" description="Helical" evidence="2">
    <location>
        <begin position="282"/>
        <end position="302"/>
    </location>
</feature>
<dbReference type="PATRIC" id="fig|1423813.3.peg.1339"/>
<protein>
    <submittedName>
        <fullName evidence="3">Uncharacterized protein</fullName>
    </submittedName>
</protein>
<name>A0A0R2A891_9LACO</name>
<dbReference type="InterPro" id="IPR039672">
    <property type="entry name" value="MFS_2"/>
</dbReference>
<dbReference type="GO" id="GO:0006814">
    <property type="term" value="P:sodium ion transport"/>
    <property type="evidence" value="ECO:0007669"/>
    <property type="project" value="InterPro"/>
</dbReference>
<feature type="transmembrane region" description="Helical" evidence="2">
    <location>
        <begin position="91"/>
        <end position="110"/>
    </location>
</feature>
<keyword evidence="4" id="KW-1185">Reference proteome</keyword>
<keyword evidence="1" id="KW-0762">Sugar transport</keyword>
<keyword evidence="2" id="KW-1133">Transmembrane helix</keyword>
<dbReference type="GO" id="GO:0008643">
    <property type="term" value="P:carbohydrate transport"/>
    <property type="evidence" value="ECO:0007669"/>
    <property type="project" value="InterPro"/>
</dbReference>
<dbReference type="Proteomes" id="UP000051733">
    <property type="component" value="Unassembled WGS sequence"/>
</dbReference>
<comment type="caution">
    <text evidence="3">The sequence shown here is derived from an EMBL/GenBank/DDBJ whole genome shotgun (WGS) entry which is preliminary data.</text>
</comment>
<keyword evidence="1" id="KW-0813">Transport</keyword>
<feature type="transmembrane region" description="Helical" evidence="2">
    <location>
        <begin position="333"/>
        <end position="358"/>
    </location>
</feature>
<feature type="transmembrane region" description="Helical" evidence="2">
    <location>
        <begin position="419"/>
        <end position="441"/>
    </location>
</feature>
<organism evidence="3 4">
    <name type="scientific">Paucilactobacillus vaccinostercus DSM 20634</name>
    <dbReference type="NCBI Taxonomy" id="1423813"/>
    <lineage>
        <taxon>Bacteria</taxon>
        <taxon>Bacillati</taxon>
        <taxon>Bacillota</taxon>
        <taxon>Bacilli</taxon>
        <taxon>Lactobacillales</taxon>
        <taxon>Lactobacillaceae</taxon>
        <taxon>Paucilactobacillus</taxon>
    </lineage>
</organism>
<dbReference type="Gene3D" id="1.20.1250.20">
    <property type="entry name" value="MFS general substrate transporter like domains"/>
    <property type="match status" value="2"/>
</dbReference>
<dbReference type="AlphaFoldDB" id="A0A0R2A891"/>
<feature type="transmembrane region" description="Helical" evidence="2">
    <location>
        <begin position="122"/>
        <end position="148"/>
    </location>
</feature>
<evidence type="ECO:0000256" key="1">
    <source>
        <dbReference type="ARBA" id="ARBA00022597"/>
    </source>
</evidence>
<dbReference type="CDD" id="cd17332">
    <property type="entry name" value="MFS_MelB_like"/>
    <property type="match status" value="1"/>
</dbReference>
<dbReference type="GO" id="GO:0015293">
    <property type="term" value="F:symporter activity"/>
    <property type="evidence" value="ECO:0007669"/>
    <property type="project" value="InterPro"/>
</dbReference>
<feature type="transmembrane region" description="Helical" evidence="2">
    <location>
        <begin position="192"/>
        <end position="215"/>
    </location>
</feature>
<proteinExistence type="predicted"/>
<feature type="transmembrane region" description="Helical" evidence="2">
    <location>
        <begin position="370"/>
        <end position="399"/>
    </location>
</feature>
<dbReference type="InterPro" id="IPR001927">
    <property type="entry name" value="Na/Gal_symport"/>
</dbReference>
<dbReference type="NCBIfam" id="TIGR00792">
    <property type="entry name" value="gph"/>
    <property type="match status" value="1"/>
</dbReference>
<gene>
    <name evidence="3" type="ORF">FC26_GL001314</name>
</gene>
<keyword evidence="2" id="KW-0812">Transmembrane</keyword>
<dbReference type="PANTHER" id="PTHR11328">
    <property type="entry name" value="MAJOR FACILITATOR SUPERFAMILY DOMAIN-CONTAINING PROTEIN"/>
    <property type="match status" value="1"/>
</dbReference>
<feature type="transmembrane region" description="Helical" evidence="2">
    <location>
        <begin position="168"/>
        <end position="186"/>
    </location>
</feature>
<accession>A0A0R2A891</accession>
<feature type="transmembrane region" description="Helical" evidence="2">
    <location>
        <begin position="29"/>
        <end position="47"/>
    </location>
</feature>
<evidence type="ECO:0000313" key="4">
    <source>
        <dbReference type="Proteomes" id="UP000051733"/>
    </source>
</evidence>
<evidence type="ECO:0000256" key="2">
    <source>
        <dbReference type="SAM" id="Phobius"/>
    </source>
</evidence>
<dbReference type="RefSeq" id="WP_057778297.1">
    <property type="nucleotide sequence ID" value="NZ_AYYY01000021.1"/>
</dbReference>
<dbReference type="EMBL" id="AYYY01000021">
    <property type="protein sequence ID" value="KRM61748.1"/>
    <property type="molecule type" value="Genomic_DNA"/>
</dbReference>